<dbReference type="Gene3D" id="3.40.50.2000">
    <property type="entry name" value="Glycogen Phosphorylase B"/>
    <property type="match status" value="3"/>
</dbReference>
<evidence type="ECO:0000313" key="4">
    <source>
        <dbReference type="EMBL" id="SEC18603.1"/>
    </source>
</evidence>
<dbReference type="AlphaFoldDB" id="A0A1H4QG89"/>
<keyword evidence="5" id="KW-1185">Reference proteome</keyword>
<keyword evidence="2 4" id="KW-0808">Transferase</keyword>
<dbReference type="EMBL" id="FNRY01000001">
    <property type="protein sequence ID" value="SEC18603.1"/>
    <property type="molecule type" value="Genomic_DNA"/>
</dbReference>
<evidence type="ECO:0000313" key="5">
    <source>
        <dbReference type="Proteomes" id="UP000199183"/>
    </source>
</evidence>
<evidence type="ECO:0000256" key="2">
    <source>
        <dbReference type="ARBA" id="ARBA00022679"/>
    </source>
</evidence>
<sequence>MTAAMLHRSRAFVTEAGADVTVLTLDDRPDYAVLEDRLRADGTIVDGIRILNLWDWLSEAHVRHAARHVPAATALEDDESDAVRTHDGVTRSRTRTSDGRTVAVDRFRPDGSLLLTDRQENGDRHLVLYGRDGEPVRFWKSTWALYRYWLDQLTASRRSFLVVDSKTAARFVHSYRREHVVTLHVLHGSHRRRGSAQSVSDSRRETFEHAGDYDAIVTLTRRQADDYLADGASPKALFVVPNGRAERETTSKTAHVRGRGVMLASLTKRKRITHAIDALALVRRGGADVTLDLFGEGPEHEALAQRIVDRELTDTVRLRGFERDADVHFADADFTLLTSTSEGLPLVLAESMAAGCIPIAYDICYGPADIIQNGRNGFLVPEGDIEQLAERITQLQRMPPRAVSELRRRARATARRFGDAAVTRRWGRAMELALEGKRESDAGESAMLRLRHRAGRFKRRVQRVLGA</sequence>
<protein>
    <submittedName>
        <fullName evidence="4">Poly(Glycerol-phosphate) alpha-glucosyltransferase</fullName>
    </submittedName>
</protein>
<dbReference type="GO" id="GO:0016757">
    <property type="term" value="F:glycosyltransferase activity"/>
    <property type="evidence" value="ECO:0007669"/>
    <property type="project" value="UniProtKB-KW"/>
</dbReference>
<reference evidence="4 5" key="1">
    <citation type="submission" date="2016-10" db="EMBL/GenBank/DDBJ databases">
        <authorList>
            <person name="de Groot N.N."/>
        </authorList>
    </citation>
    <scope>NUCLEOTIDE SEQUENCE [LARGE SCALE GENOMIC DNA]</scope>
    <source>
        <strain evidence="4 5">DSM 21799</strain>
    </source>
</reference>
<dbReference type="PANTHER" id="PTHR12526">
    <property type="entry name" value="GLYCOSYLTRANSFERASE"/>
    <property type="match status" value="1"/>
</dbReference>
<proteinExistence type="predicted"/>
<accession>A0A1H4QG89</accession>
<evidence type="ECO:0000256" key="1">
    <source>
        <dbReference type="ARBA" id="ARBA00022676"/>
    </source>
</evidence>
<keyword evidence="1" id="KW-0328">Glycosyltransferase</keyword>
<name>A0A1H4QG89_9MICO</name>
<dbReference type="SUPFAM" id="SSF53756">
    <property type="entry name" value="UDP-Glycosyltransferase/glycogen phosphorylase"/>
    <property type="match status" value="1"/>
</dbReference>
<dbReference type="InterPro" id="IPR001296">
    <property type="entry name" value="Glyco_trans_1"/>
</dbReference>
<dbReference type="PANTHER" id="PTHR12526:SF629">
    <property type="entry name" value="TEICHURONIC ACID BIOSYNTHESIS GLYCOSYLTRANSFERASE TUAH-RELATED"/>
    <property type="match status" value="1"/>
</dbReference>
<dbReference type="Proteomes" id="UP000199183">
    <property type="component" value="Unassembled WGS sequence"/>
</dbReference>
<dbReference type="STRING" id="640635.SAMN04489806_2809"/>
<evidence type="ECO:0000259" key="3">
    <source>
        <dbReference type="Pfam" id="PF00534"/>
    </source>
</evidence>
<organism evidence="4 5">
    <name type="scientific">Paramicrobacterium humi</name>
    <dbReference type="NCBI Taxonomy" id="640635"/>
    <lineage>
        <taxon>Bacteria</taxon>
        <taxon>Bacillati</taxon>
        <taxon>Actinomycetota</taxon>
        <taxon>Actinomycetes</taxon>
        <taxon>Micrococcales</taxon>
        <taxon>Microbacteriaceae</taxon>
        <taxon>Paramicrobacterium</taxon>
    </lineage>
</organism>
<gene>
    <name evidence="4" type="ORF">SAMN04489806_2809</name>
</gene>
<dbReference type="Pfam" id="PF00534">
    <property type="entry name" value="Glycos_transf_1"/>
    <property type="match status" value="1"/>
</dbReference>
<feature type="domain" description="Glycosyl transferase family 1" evidence="3">
    <location>
        <begin position="261"/>
        <end position="416"/>
    </location>
</feature>